<dbReference type="InterPro" id="IPR027417">
    <property type="entry name" value="P-loop_NTPase"/>
</dbReference>
<dbReference type="InterPro" id="IPR005225">
    <property type="entry name" value="Small_GTP-bd"/>
</dbReference>
<feature type="binding site" evidence="8">
    <location>
        <position position="249"/>
    </location>
    <ligand>
        <name>Mg(2+)</name>
        <dbReference type="ChEBI" id="CHEBI:18420"/>
    </ligand>
</feature>
<name>A0A2R4MA68_9HYPH</name>
<comment type="similarity">
    <text evidence="1 8 9">Belongs to the TRAFAC class TrmE-Era-EngA-EngB-Septin-like GTPase superfamily. TrmE GTPase family.</text>
</comment>
<dbReference type="STRING" id="1122213.GCA_000423365_03009"/>
<evidence type="ECO:0000256" key="8">
    <source>
        <dbReference type="HAMAP-Rule" id="MF_00379"/>
    </source>
</evidence>
<dbReference type="PRINTS" id="PR00326">
    <property type="entry name" value="GTP1OBG"/>
</dbReference>
<feature type="binding site" evidence="8">
    <location>
        <position position="117"/>
    </location>
    <ligand>
        <name>(6S)-5-formyl-5,6,7,8-tetrahydrofolate</name>
        <dbReference type="ChEBI" id="CHEBI:57457"/>
    </ligand>
</feature>
<evidence type="ECO:0000256" key="3">
    <source>
        <dbReference type="ARBA" id="ARBA00022741"/>
    </source>
</evidence>
<dbReference type="InterPro" id="IPR027368">
    <property type="entry name" value="MnmE_dom2"/>
</dbReference>
<dbReference type="Pfam" id="PF12631">
    <property type="entry name" value="MnmE_helical"/>
    <property type="match status" value="1"/>
</dbReference>
<keyword evidence="3 8" id="KW-0547">Nucleotide-binding</keyword>
<comment type="subcellular location">
    <subcellularLocation>
        <location evidence="8">Cytoplasm</location>
    </subcellularLocation>
</comment>
<dbReference type="Pfam" id="PF10396">
    <property type="entry name" value="TrmE_N"/>
    <property type="match status" value="1"/>
</dbReference>
<evidence type="ECO:0000313" key="11">
    <source>
        <dbReference type="EMBL" id="AVX02845.1"/>
    </source>
</evidence>
<feature type="binding site" evidence="8">
    <location>
        <position position="228"/>
    </location>
    <ligand>
        <name>Mg(2+)</name>
        <dbReference type="ChEBI" id="CHEBI:18420"/>
    </ligand>
</feature>
<evidence type="ECO:0000256" key="6">
    <source>
        <dbReference type="ARBA" id="ARBA00022958"/>
    </source>
</evidence>
<evidence type="ECO:0000256" key="5">
    <source>
        <dbReference type="ARBA" id="ARBA00022842"/>
    </source>
</evidence>
<feature type="binding site" evidence="8">
    <location>
        <position position="224"/>
    </location>
    <ligand>
        <name>K(+)</name>
        <dbReference type="ChEBI" id="CHEBI:29103"/>
    </ligand>
</feature>
<keyword evidence="7 8" id="KW-0342">GTP-binding</keyword>
<comment type="function">
    <text evidence="8">Exhibits a very high intrinsic GTPase hydrolysis rate. Involved in the addition of a carboxymethylaminomethyl (cmnm) group at the wobble position (U34) of certain tRNAs, forming tRNA-cmnm(5)s(2)U34.</text>
</comment>
<evidence type="ECO:0000256" key="4">
    <source>
        <dbReference type="ARBA" id="ARBA00022801"/>
    </source>
</evidence>
<dbReference type="RefSeq" id="WP_117394709.1">
    <property type="nucleotide sequence ID" value="NZ_CP021330.1"/>
</dbReference>
<dbReference type="InterPro" id="IPR006073">
    <property type="entry name" value="GTP-bd"/>
</dbReference>
<dbReference type="Proteomes" id="UP000258927">
    <property type="component" value="Chromosome"/>
</dbReference>
<keyword evidence="12" id="KW-1185">Reference proteome</keyword>
<keyword evidence="2 8" id="KW-0819">tRNA processing</keyword>
<feature type="binding site" evidence="8">
    <location>
        <begin position="224"/>
        <end position="229"/>
    </location>
    <ligand>
        <name>GTP</name>
        <dbReference type="ChEBI" id="CHEBI:37565"/>
    </ligand>
</feature>
<dbReference type="GO" id="GO:0003924">
    <property type="term" value="F:GTPase activity"/>
    <property type="evidence" value="ECO:0007669"/>
    <property type="project" value="UniProtKB-UniRule"/>
</dbReference>
<feature type="binding site" evidence="8">
    <location>
        <position position="77"/>
    </location>
    <ligand>
        <name>(6S)-5-formyl-5,6,7,8-tetrahydrofolate</name>
        <dbReference type="ChEBI" id="CHEBI:57457"/>
    </ligand>
</feature>
<keyword evidence="4 8" id="KW-0378">Hydrolase</keyword>
<keyword evidence="8" id="KW-0963">Cytoplasm</keyword>
<dbReference type="NCBIfam" id="NF003661">
    <property type="entry name" value="PRK05291.1-3"/>
    <property type="match status" value="1"/>
</dbReference>
<dbReference type="NCBIfam" id="TIGR00450">
    <property type="entry name" value="mnmE_trmE_thdF"/>
    <property type="match status" value="1"/>
</dbReference>
<gene>
    <name evidence="8" type="primary">mnmE</name>
    <name evidence="8" type="synonym">trmE</name>
    <name evidence="11" type="ORF">MXMO3_00297</name>
</gene>
<dbReference type="InterPro" id="IPR025867">
    <property type="entry name" value="MnmE_helical"/>
</dbReference>
<dbReference type="EC" id="3.6.-.-" evidence="8"/>
<dbReference type="PANTHER" id="PTHR42714:SF2">
    <property type="entry name" value="TRNA MODIFICATION GTPASE GTPBP3, MITOCHONDRIAL"/>
    <property type="match status" value="1"/>
</dbReference>
<evidence type="ECO:0000256" key="7">
    <source>
        <dbReference type="ARBA" id="ARBA00023134"/>
    </source>
</evidence>
<comment type="subunit">
    <text evidence="8">Homodimer. Heterotetramer of two MnmE and two MnmG subunits.</text>
</comment>
<organism evidence="11 12">
    <name type="scientific">Maritalea myrionectae</name>
    <dbReference type="NCBI Taxonomy" id="454601"/>
    <lineage>
        <taxon>Bacteria</taxon>
        <taxon>Pseudomonadati</taxon>
        <taxon>Pseudomonadota</taxon>
        <taxon>Alphaproteobacteria</taxon>
        <taxon>Hyphomicrobiales</taxon>
        <taxon>Devosiaceae</taxon>
        <taxon>Maritalea</taxon>
    </lineage>
</organism>
<comment type="cofactor">
    <cofactor evidence="8">
        <name>K(+)</name>
        <dbReference type="ChEBI" id="CHEBI:29103"/>
    </cofactor>
    <text evidence="8">Binds 1 potassium ion per subunit.</text>
</comment>
<dbReference type="InterPro" id="IPR004520">
    <property type="entry name" value="GTPase_MnmE"/>
</dbReference>
<keyword evidence="8" id="KW-0479">Metal-binding</keyword>
<evidence type="ECO:0000313" key="12">
    <source>
        <dbReference type="Proteomes" id="UP000258927"/>
    </source>
</evidence>
<dbReference type="EMBL" id="CP021330">
    <property type="protein sequence ID" value="AVX02845.1"/>
    <property type="molecule type" value="Genomic_DNA"/>
</dbReference>
<feature type="binding site" evidence="8">
    <location>
        <position position="243"/>
    </location>
    <ligand>
        <name>K(+)</name>
        <dbReference type="ChEBI" id="CHEBI:29103"/>
    </ligand>
</feature>
<dbReference type="GO" id="GO:0002098">
    <property type="term" value="P:tRNA wobble uridine modification"/>
    <property type="evidence" value="ECO:0007669"/>
    <property type="project" value="TreeGrafter"/>
</dbReference>
<dbReference type="InterPro" id="IPR027266">
    <property type="entry name" value="TrmE/GcvT-like"/>
</dbReference>
<sequence>METIIALSSGGLPSGVAVLRLSGPAALEILAGFGISKPKPRYATFCTLKDDQDRPLDEVVVLYFPAPHSFTGEDVIELQCHGSQAVVQTILRIATAHKDVRLAMPGEFSQRAFENGKMDLTEIEGLGDLLDAKTESQRELAISRMRGGLSQNVEQWRGNIIDLLAEVEARLDFSDEGDVDDSLPPAFQHDLNRLIQSVEQGLSGFESGQIIKDGFKVALVGRPNVGKSTLLNALSQTDRAIVTDIPGTTRDVIEVDIDIGGQLFSFFDTAGIRQTDDVIELEGITRSYKAIERANLVIELVDSTNGAEMVYPLADWVIRTKHDLVENQGKDSRETLSISATTGEGMDALLSKLTDLVDHHMDSRETTLISHQRDRSALEDALSHLRAASDFTKPLEFIAEDLRQATLPLSRLIGLVDAEDILDRLFAGFCIGK</sequence>
<dbReference type="AlphaFoldDB" id="A0A2R4MA68"/>
<accession>A0A2R4MA68</accession>
<dbReference type="NCBIfam" id="TIGR00231">
    <property type="entry name" value="small_GTP"/>
    <property type="match status" value="1"/>
</dbReference>
<dbReference type="FunFam" id="3.30.1360.120:FF:000007">
    <property type="entry name" value="tRNA modification GTPase GTPBP3, mitochondrial"/>
    <property type="match status" value="1"/>
</dbReference>
<dbReference type="CDD" id="cd04164">
    <property type="entry name" value="trmE"/>
    <property type="match status" value="1"/>
</dbReference>
<dbReference type="HAMAP" id="MF_00379">
    <property type="entry name" value="GTPase_MnmE"/>
    <property type="match status" value="1"/>
</dbReference>
<keyword evidence="5 8" id="KW-0460">Magnesium</keyword>
<proteinExistence type="inferred from homology"/>
<feature type="domain" description="TrmE-type G" evidence="10">
    <location>
        <begin position="214"/>
        <end position="358"/>
    </location>
</feature>
<reference evidence="11 12" key="1">
    <citation type="submission" date="2017-05" db="EMBL/GenBank/DDBJ databases">
        <title>Genome Analysis of Maritalea myrionectae HL2708#5.</title>
        <authorList>
            <consortium name="Cotde Inc.-PKNU"/>
            <person name="Jang D."/>
            <person name="Oh H.-M."/>
        </authorList>
    </citation>
    <scope>NUCLEOTIDE SEQUENCE [LARGE SCALE GENOMIC DNA]</scope>
    <source>
        <strain evidence="11 12">HL2708#5</strain>
    </source>
</reference>
<dbReference type="PANTHER" id="PTHR42714">
    <property type="entry name" value="TRNA MODIFICATION GTPASE GTPBP3"/>
    <property type="match status" value="1"/>
</dbReference>
<dbReference type="InterPro" id="IPR018948">
    <property type="entry name" value="GTP-bd_TrmE_N"/>
</dbReference>
<protein>
    <recommendedName>
        <fullName evidence="8">tRNA modification GTPase MnmE</fullName>
        <ecNumber evidence="8">3.6.-.-</ecNumber>
    </recommendedName>
</protein>
<dbReference type="Gene3D" id="1.20.120.430">
    <property type="entry name" value="tRNA modification GTPase MnmE domain 2"/>
    <property type="match status" value="1"/>
</dbReference>
<evidence type="ECO:0000256" key="9">
    <source>
        <dbReference type="RuleBase" id="RU003313"/>
    </source>
</evidence>
<dbReference type="CDD" id="cd14858">
    <property type="entry name" value="TrmE_N"/>
    <property type="match status" value="1"/>
</dbReference>
<feature type="binding site" evidence="8">
    <location>
        <position position="248"/>
    </location>
    <ligand>
        <name>K(+)</name>
        <dbReference type="ChEBI" id="CHEBI:29103"/>
    </ligand>
</feature>
<dbReference type="SUPFAM" id="SSF52540">
    <property type="entry name" value="P-loop containing nucleoside triphosphate hydrolases"/>
    <property type="match status" value="1"/>
</dbReference>
<keyword evidence="6 8" id="KW-0630">Potassium</keyword>
<dbReference type="GO" id="GO:0005737">
    <property type="term" value="C:cytoplasm"/>
    <property type="evidence" value="ECO:0007669"/>
    <property type="project" value="UniProtKB-SubCell"/>
</dbReference>
<comment type="caution">
    <text evidence="8">Lacks conserved residue(s) required for the propagation of feature annotation.</text>
</comment>
<dbReference type="GO" id="GO:0005525">
    <property type="term" value="F:GTP binding"/>
    <property type="evidence" value="ECO:0007669"/>
    <property type="project" value="UniProtKB-UniRule"/>
</dbReference>
<dbReference type="InterPro" id="IPR031168">
    <property type="entry name" value="G_TrmE"/>
</dbReference>
<feature type="binding site" evidence="8">
    <location>
        <begin position="268"/>
        <end position="271"/>
    </location>
    <ligand>
        <name>GTP</name>
        <dbReference type="ChEBI" id="CHEBI:37565"/>
    </ligand>
</feature>
<dbReference type="GO" id="GO:0030488">
    <property type="term" value="P:tRNA methylation"/>
    <property type="evidence" value="ECO:0007669"/>
    <property type="project" value="TreeGrafter"/>
</dbReference>
<evidence type="ECO:0000259" key="10">
    <source>
        <dbReference type="PROSITE" id="PS51709"/>
    </source>
</evidence>
<feature type="binding site" evidence="8">
    <location>
        <position position="433"/>
    </location>
    <ligand>
        <name>(6S)-5-formyl-5,6,7,8-tetrahydrofolate</name>
        <dbReference type="ChEBI" id="CHEBI:57457"/>
    </ligand>
</feature>
<dbReference type="Gene3D" id="3.30.1360.120">
    <property type="entry name" value="Probable tRNA modification gtpase trme, domain 1"/>
    <property type="match status" value="1"/>
</dbReference>
<feature type="binding site" evidence="8">
    <location>
        <begin position="243"/>
        <end position="249"/>
    </location>
    <ligand>
        <name>GTP</name>
        <dbReference type="ChEBI" id="CHEBI:37565"/>
    </ligand>
</feature>
<feature type="binding site" evidence="8">
    <location>
        <position position="245"/>
    </location>
    <ligand>
        <name>K(+)</name>
        <dbReference type="ChEBI" id="CHEBI:29103"/>
    </ligand>
</feature>
<evidence type="ECO:0000256" key="1">
    <source>
        <dbReference type="ARBA" id="ARBA00011043"/>
    </source>
</evidence>
<dbReference type="KEGG" id="mmyr:MXMO3_00297"/>
<dbReference type="Gene3D" id="3.40.50.300">
    <property type="entry name" value="P-loop containing nucleotide triphosphate hydrolases"/>
    <property type="match status" value="1"/>
</dbReference>
<evidence type="ECO:0000256" key="2">
    <source>
        <dbReference type="ARBA" id="ARBA00022694"/>
    </source>
</evidence>
<dbReference type="Pfam" id="PF01926">
    <property type="entry name" value="MMR_HSR1"/>
    <property type="match status" value="1"/>
</dbReference>
<dbReference type="PROSITE" id="PS51709">
    <property type="entry name" value="G_TRME"/>
    <property type="match status" value="1"/>
</dbReference>
<feature type="binding site" evidence="8">
    <location>
        <position position="20"/>
    </location>
    <ligand>
        <name>(6S)-5-formyl-5,6,7,8-tetrahydrofolate</name>
        <dbReference type="ChEBI" id="CHEBI:57457"/>
    </ligand>
</feature>
<dbReference type="GO" id="GO:0046872">
    <property type="term" value="F:metal ion binding"/>
    <property type="evidence" value="ECO:0007669"/>
    <property type="project" value="UniProtKB-KW"/>
</dbReference>